<protein>
    <submittedName>
        <fullName evidence="2">Uncharacterized protein</fullName>
    </submittedName>
</protein>
<proteinExistence type="predicted"/>
<evidence type="ECO:0000313" key="3">
    <source>
        <dbReference type="Proteomes" id="UP001266305"/>
    </source>
</evidence>
<keyword evidence="3" id="KW-1185">Reference proteome</keyword>
<gene>
    <name evidence="2" type="ORF">P7K49_002211</name>
</gene>
<name>A0ABQ9WHA2_SAGOE</name>
<evidence type="ECO:0000313" key="2">
    <source>
        <dbReference type="EMBL" id="KAK2120825.1"/>
    </source>
</evidence>
<evidence type="ECO:0000256" key="1">
    <source>
        <dbReference type="SAM" id="MobiDB-lite"/>
    </source>
</evidence>
<dbReference type="EMBL" id="JASSZA010000001">
    <property type="protein sequence ID" value="KAK2120825.1"/>
    <property type="molecule type" value="Genomic_DNA"/>
</dbReference>
<accession>A0ABQ9WHA2</accession>
<feature type="compositionally biased region" description="Polar residues" evidence="1">
    <location>
        <begin position="108"/>
        <end position="118"/>
    </location>
</feature>
<dbReference type="Proteomes" id="UP001266305">
    <property type="component" value="Unassembled WGS sequence"/>
</dbReference>
<feature type="region of interest" description="Disordered" evidence="1">
    <location>
        <begin position="47"/>
        <end position="118"/>
    </location>
</feature>
<comment type="caution">
    <text evidence="2">The sequence shown here is derived from an EMBL/GenBank/DDBJ whole genome shotgun (WGS) entry which is preliminary data.</text>
</comment>
<reference evidence="2 3" key="1">
    <citation type="submission" date="2023-05" db="EMBL/GenBank/DDBJ databases">
        <title>B98-5 Cell Line De Novo Hybrid Assembly: An Optical Mapping Approach.</title>
        <authorList>
            <person name="Kananen K."/>
            <person name="Auerbach J.A."/>
            <person name="Kautto E."/>
            <person name="Blachly J.S."/>
        </authorList>
    </citation>
    <scope>NUCLEOTIDE SEQUENCE [LARGE SCALE GENOMIC DNA]</scope>
    <source>
        <strain evidence="2">B95-8</strain>
        <tissue evidence="2">Cell line</tissue>
    </source>
</reference>
<sequence>MGSKQRPISTRNCLGTLLDCREPGPSFPSSTPPWQDWKTRPHTGCKVPPPCWAQRGNAGALASETRPKRTYPPKVEGSAGTVAPSASQVSRGGPRHFPGAGGRGLGNPSLTSGNPGRV</sequence>
<organism evidence="2 3">
    <name type="scientific">Saguinus oedipus</name>
    <name type="common">Cotton-top tamarin</name>
    <name type="synonym">Oedipomidas oedipus</name>
    <dbReference type="NCBI Taxonomy" id="9490"/>
    <lineage>
        <taxon>Eukaryota</taxon>
        <taxon>Metazoa</taxon>
        <taxon>Chordata</taxon>
        <taxon>Craniata</taxon>
        <taxon>Vertebrata</taxon>
        <taxon>Euteleostomi</taxon>
        <taxon>Mammalia</taxon>
        <taxon>Eutheria</taxon>
        <taxon>Euarchontoglires</taxon>
        <taxon>Primates</taxon>
        <taxon>Haplorrhini</taxon>
        <taxon>Platyrrhini</taxon>
        <taxon>Cebidae</taxon>
        <taxon>Callitrichinae</taxon>
        <taxon>Saguinus</taxon>
    </lineage>
</organism>